<feature type="transmembrane region" description="Helical" evidence="10">
    <location>
        <begin position="426"/>
        <end position="449"/>
    </location>
</feature>
<dbReference type="EMBL" id="JAODBU010000014">
    <property type="protein sequence ID" value="MCT7399917.1"/>
    <property type="molecule type" value="Genomic_DNA"/>
</dbReference>
<evidence type="ECO:0000313" key="11">
    <source>
        <dbReference type="EMBL" id="MCT7399917.1"/>
    </source>
</evidence>
<dbReference type="PANTHER" id="PTHR43823:SF3">
    <property type="entry name" value="MULTIDRUG EXPORT PROTEIN MEPA"/>
    <property type="match status" value="1"/>
</dbReference>
<dbReference type="PIRSF" id="PIRSF006603">
    <property type="entry name" value="DinF"/>
    <property type="match status" value="1"/>
</dbReference>
<dbReference type="RefSeq" id="WP_117910392.1">
    <property type="nucleotide sequence ID" value="NZ_JAODBU010000014.1"/>
</dbReference>
<evidence type="ECO:0000256" key="6">
    <source>
        <dbReference type="ARBA" id="ARBA00022692"/>
    </source>
</evidence>
<feature type="transmembrane region" description="Helical" evidence="10">
    <location>
        <begin position="266"/>
        <end position="287"/>
    </location>
</feature>
<organism evidence="11 12">
    <name type="scientific">Eubacterium album</name>
    <dbReference type="NCBI Taxonomy" id="2978477"/>
    <lineage>
        <taxon>Bacteria</taxon>
        <taxon>Bacillati</taxon>
        <taxon>Bacillota</taxon>
        <taxon>Clostridia</taxon>
        <taxon>Eubacteriales</taxon>
        <taxon>Eubacteriaceae</taxon>
        <taxon>Eubacterium</taxon>
    </lineage>
</organism>
<keyword evidence="5" id="KW-1003">Cell membrane</keyword>
<feature type="transmembrane region" description="Helical" evidence="10">
    <location>
        <begin position="60"/>
        <end position="84"/>
    </location>
</feature>
<proteinExistence type="inferred from homology"/>
<feature type="transmembrane region" description="Helical" evidence="10">
    <location>
        <begin position="140"/>
        <end position="161"/>
    </location>
</feature>
<protein>
    <recommendedName>
        <fullName evidence="3">Multidrug export protein MepA</fullName>
    </recommendedName>
</protein>
<evidence type="ECO:0000256" key="5">
    <source>
        <dbReference type="ARBA" id="ARBA00022475"/>
    </source>
</evidence>
<dbReference type="Proteomes" id="UP001431199">
    <property type="component" value="Unassembled WGS sequence"/>
</dbReference>
<evidence type="ECO:0000313" key="12">
    <source>
        <dbReference type="Proteomes" id="UP001431199"/>
    </source>
</evidence>
<keyword evidence="12" id="KW-1185">Reference proteome</keyword>
<evidence type="ECO:0000256" key="1">
    <source>
        <dbReference type="ARBA" id="ARBA00004651"/>
    </source>
</evidence>
<feature type="transmembrane region" description="Helical" evidence="10">
    <location>
        <begin position="173"/>
        <end position="192"/>
    </location>
</feature>
<dbReference type="PANTHER" id="PTHR43823">
    <property type="entry name" value="SPORULATION PROTEIN YKVU"/>
    <property type="match status" value="1"/>
</dbReference>
<dbReference type="Pfam" id="PF01554">
    <property type="entry name" value="MatE"/>
    <property type="match status" value="2"/>
</dbReference>
<gene>
    <name evidence="11" type="ORF">N5B56_12650</name>
</gene>
<evidence type="ECO:0000256" key="9">
    <source>
        <dbReference type="ARBA" id="ARBA00023251"/>
    </source>
</evidence>
<feature type="transmembrane region" description="Helical" evidence="10">
    <location>
        <begin position="198"/>
        <end position="218"/>
    </location>
</feature>
<evidence type="ECO:0000256" key="10">
    <source>
        <dbReference type="SAM" id="Phobius"/>
    </source>
</evidence>
<keyword evidence="9" id="KW-0046">Antibiotic resistance</keyword>
<comment type="caution">
    <text evidence="11">The sequence shown here is derived from an EMBL/GenBank/DDBJ whole genome shotgun (WGS) entry which is preliminary data.</text>
</comment>
<feature type="transmembrane region" description="Helical" evidence="10">
    <location>
        <begin position="400"/>
        <end position="420"/>
    </location>
</feature>
<feature type="transmembrane region" description="Helical" evidence="10">
    <location>
        <begin position="23"/>
        <end position="40"/>
    </location>
</feature>
<feature type="transmembrane region" description="Helical" evidence="10">
    <location>
        <begin position="327"/>
        <end position="347"/>
    </location>
</feature>
<feature type="transmembrane region" description="Helical" evidence="10">
    <location>
        <begin position="96"/>
        <end position="120"/>
    </location>
</feature>
<dbReference type="InterPro" id="IPR048279">
    <property type="entry name" value="MdtK-like"/>
</dbReference>
<keyword evidence="4" id="KW-0813">Transport</keyword>
<dbReference type="InterPro" id="IPR002528">
    <property type="entry name" value="MATE_fam"/>
</dbReference>
<evidence type="ECO:0000256" key="4">
    <source>
        <dbReference type="ARBA" id="ARBA00022448"/>
    </source>
</evidence>
<dbReference type="CDD" id="cd13143">
    <property type="entry name" value="MATE_MepA_like"/>
    <property type="match status" value="1"/>
</dbReference>
<evidence type="ECO:0000256" key="8">
    <source>
        <dbReference type="ARBA" id="ARBA00023136"/>
    </source>
</evidence>
<reference evidence="11" key="1">
    <citation type="submission" date="2022-09" db="EMBL/GenBank/DDBJ databases">
        <title>Eubacterium sp. LFL-14 isolated from human feces.</title>
        <authorList>
            <person name="Liu F."/>
        </authorList>
    </citation>
    <scope>NUCLEOTIDE SEQUENCE</scope>
    <source>
        <strain evidence="11">LFL-14</strain>
    </source>
</reference>
<feature type="transmembrane region" description="Helical" evidence="10">
    <location>
        <begin position="293"/>
        <end position="315"/>
    </location>
</feature>
<evidence type="ECO:0000256" key="7">
    <source>
        <dbReference type="ARBA" id="ARBA00022989"/>
    </source>
</evidence>
<accession>A0ABT2M5H9</accession>
<comment type="similarity">
    <text evidence="2">Belongs to the multi antimicrobial extrusion (MATE) (TC 2.A.66.1) family. MepA subfamily.</text>
</comment>
<comment type="subcellular location">
    <subcellularLocation>
        <location evidence="1">Cell membrane</location>
        <topology evidence="1">Multi-pass membrane protein</topology>
    </subcellularLocation>
</comment>
<name>A0ABT2M5H9_9FIRM</name>
<dbReference type="InterPro" id="IPR051327">
    <property type="entry name" value="MATE_MepA_subfamily"/>
</dbReference>
<evidence type="ECO:0000256" key="2">
    <source>
        <dbReference type="ARBA" id="ARBA00008417"/>
    </source>
</evidence>
<feature type="transmembrane region" description="Helical" evidence="10">
    <location>
        <begin position="367"/>
        <end position="388"/>
    </location>
</feature>
<keyword evidence="7 10" id="KW-1133">Transmembrane helix</keyword>
<sequence>MEENSEIRNPLGIEPISKLLRKFAIPSIVAMLVSSFYNIVDQFFIGRTVGTLGNAATNVAFPVSTICVALGLLFGIGGAAAFNIEMGKGNKEKAPFYIGNVVTGIMILGTIIAIGILLFLTPLLKFFGSPDNVLGYAKDYVGVTAIGIPFLIMGLGGGHIIRADGSPDFSMTCNLVGAIINIILDYLFVMVFDWQMKGAALATIIGQFVSFVLVINYLRHYKTVKLKKEHFIPSLKCIGRIASLGVTPFSNQIAIMIVQITLNKSLTYYGALSNYGDSIPLACAGIIMKVNQIYFAVIIGLSQGIQPIASFNIGAKNYSRVKETYKLAVISGTIVSVIAFIMFQVFPRNIISIFGNGTKEYYQFATNYFRIFLFMTFANAIQPITSTFSTAIGKPMKGTFLALTRQIIFLLPLIVVLPMIFGIDGIMYAAPIADGGAAVISIIVIRGIFRKMGE</sequence>
<dbReference type="InterPro" id="IPR045070">
    <property type="entry name" value="MATE_MepA-like"/>
</dbReference>
<evidence type="ECO:0000256" key="3">
    <source>
        <dbReference type="ARBA" id="ARBA00022106"/>
    </source>
</evidence>
<keyword evidence="6 10" id="KW-0812">Transmembrane</keyword>
<dbReference type="NCBIfam" id="TIGR00797">
    <property type="entry name" value="matE"/>
    <property type="match status" value="1"/>
</dbReference>
<keyword evidence="8 10" id="KW-0472">Membrane</keyword>